<dbReference type="NCBIfam" id="TIGR00370">
    <property type="entry name" value="5-oxoprolinase subunit PxpB"/>
    <property type="match status" value="1"/>
</dbReference>
<dbReference type="InterPro" id="IPR003833">
    <property type="entry name" value="CT_C_D"/>
</dbReference>
<dbReference type="KEGG" id="amyt:AMYT_1073"/>
<evidence type="ECO:0000256" key="1">
    <source>
        <dbReference type="ARBA" id="ARBA00022741"/>
    </source>
</evidence>
<evidence type="ECO:0000313" key="5">
    <source>
        <dbReference type="EMBL" id="RXK15120.1"/>
    </source>
</evidence>
<sequence>MKIKVASVDSLIIYFADKIDKDIALKVKNAYNCLRNLNIEGIIEIVPSYTSIFVTYDIFKYDFEEISKVLASSIKQSSTLEDTSKLITIDVYYGVEVGLDLEDISKKTTLSIDEIIKLHSEKIYDVYAIGFLPGFAYLASVDEKIALPRLSSPRKQIPKGSVSIADTQTAVYPQASPGGWNIIGRTAFEFFDKSLESLSPICVADRVKFNPISKEEFLKQGGVL</sequence>
<feature type="domain" description="Carboxyltransferase" evidence="4">
    <location>
        <begin position="1"/>
        <end position="201"/>
    </location>
</feature>
<keyword evidence="3" id="KW-0067">ATP-binding</keyword>
<dbReference type="SUPFAM" id="SSF50891">
    <property type="entry name" value="Cyclophilin-like"/>
    <property type="match status" value="1"/>
</dbReference>
<keyword evidence="1" id="KW-0547">Nucleotide-binding</keyword>
<accession>A0AAX2AG41</accession>
<protein>
    <submittedName>
        <fullName evidence="5">Allophanate hydrolase</fullName>
    </submittedName>
</protein>
<comment type="caution">
    <text evidence="5">The sequence shown here is derived from an EMBL/GenBank/DDBJ whole genome shotgun (WGS) entry which is preliminary data.</text>
</comment>
<dbReference type="RefSeq" id="WP_114841523.1">
    <property type="nucleotide sequence ID" value="NZ_CP031219.1"/>
</dbReference>
<dbReference type="Pfam" id="PF02682">
    <property type="entry name" value="CT_C_D"/>
    <property type="match status" value="1"/>
</dbReference>
<dbReference type="AlphaFoldDB" id="A0AAX2AG41"/>
<dbReference type="GO" id="GO:0016787">
    <property type="term" value="F:hydrolase activity"/>
    <property type="evidence" value="ECO:0007669"/>
    <property type="project" value="UniProtKB-KW"/>
</dbReference>
<dbReference type="GO" id="GO:0005524">
    <property type="term" value="F:ATP binding"/>
    <property type="evidence" value="ECO:0007669"/>
    <property type="project" value="UniProtKB-KW"/>
</dbReference>
<dbReference type="PANTHER" id="PTHR34698:SF2">
    <property type="entry name" value="5-OXOPROLINASE SUBUNIT B"/>
    <property type="match status" value="1"/>
</dbReference>
<evidence type="ECO:0000256" key="2">
    <source>
        <dbReference type="ARBA" id="ARBA00022801"/>
    </source>
</evidence>
<organism evidence="5 6">
    <name type="scientific">Malaciobacter mytili LMG 24559</name>
    <dbReference type="NCBI Taxonomy" id="1032238"/>
    <lineage>
        <taxon>Bacteria</taxon>
        <taxon>Pseudomonadati</taxon>
        <taxon>Campylobacterota</taxon>
        <taxon>Epsilonproteobacteria</taxon>
        <taxon>Campylobacterales</taxon>
        <taxon>Arcobacteraceae</taxon>
        <taxon>Malaciobacter</taxon>
    </lineage>
</organism>
<dbReference type="SMART" id="SM00796">
    <property type="entry name" value="AHS1"/>
    <property type="match status" value="1"/>
</dbReference>
<evidence type="ECO:0000259" key="4">
    <source>
        <dbReference type="SMART" id="SM00796"/>
    </source>
</evidence>
<name>A0AAX2AG41_9BACT</name>
<gene>
    <name evidence="5" type="ORF">CP985_10235</name>
</gene>
<keyword evidence="2 5" id="KW-0378">Hydrolase</keyword>
<dbReference type="InterPro" id="IPR029000">
    <property type="entry name" value="Cyclophilin-like_dom_sf"/>
</dbReference>
<evidence type="ECO:0000313" key="6">
    <source>
        <dbReference type="Proteomes" id="UP000290092"/>
    </source>
</evidence>
<dbReference type="Proteomes" id="UP000290092">
    <property type="component" value="Unassembled WGS sequence"/>
</dbReference>
<proteinExistence type="predicted"/>
<dbReference type="Gene3D" id="2.40.100.10">
    <property type="entry name" value="Cyclophilin-like"/>
    <property type="match status" value="1"/>
</dbReference>
<dbReference type="SUPFAM" id="SSF160467">
    <property type="entry name" value="PH0987 N-terminal domain-like"/>
    <property type="match status" value="1"/>
</dbReference>
<dbReference type="Gene3D" id="3.30.1360.40">
    <property type="match status" value="1"/>
</dbReference>
<reference evidence="5 6" key="1">
    <citation type="submission" date="2017-09" db="EMBL/GenBank/DDBJ databases">
        <title>Genomics of the genus Arcobacter.</title>
        <authorList>
            <person name="Perez-Cataluna A."/>
            <person name="Figueras M.J."/>
            <person name="Salas-Masso N."/>
        </authorList>
    </citation>
    <scope>NUCLEOTIDE SEQUENCE [LARGE SCALE GENOMIC DNA]</scope>
    <source>
        <strain evidence="5 6">CECT 7386</strain>
    </source>
</reference>
<evidence type="ECO:0000256" key="3">
    <source>
        <dbReference type="ARBA" id="ARBA00022840"/>
    </source>
</evidence>
<dbReference type="InterPro" id="IPR010016">
    <property type="entry name" value="PxpB"/>
</dbReference>
<dbReference type="EMBL" id="NXID01000038">
    <property type="protein sequence ID" value="RXK15120.1"/>
    <property type="molecule type" value="Genomic_DNA"/>
</dbReference>
<keyword evidence="6" id="KW-1185">Reference proteome</keyword>
<dbReference type="PANTHER" id="PTHR34698">
    <property type="entry name" value="5-OXOPROLINASE SUBUNIT B"/>
    <property type="match status" value="1"/>
</dbReference>